<dbReference type="SMART" id="SM00150">
    <property type="entry name" value="SPEC"/>
    <property type="match status" value="2"/>
</dbReference>
<dbReference type="FunFam" id="2.30.30.40:FF:000088">
    <property type="entry name" value="Periplakin"/>
    <property type="match status" value="1"/>
</dbReference>
<dbReference type="FunFam" id="3.90.1290.10:FF:000010">
    <property type="entry name" value="Envoplakin a"/>
    <property type="match status" value="1"/>
</dbReference>
<dbReference type="GO" id="GO:0070161">
    <property type="term" value="C:anchoring junction"/>
    <property type="evidence" value="ECO:0007669"/>
    <property type="project" value="UniProtKB-SubCell"/>
</dbReference>
<dbReference type="SUPFAM" id="SSF46966">
    <property type="entry name" value="Spectrin repeat"/>
    <property type="match status" value="2"/>
</dbReference>
<accession>A0A9D3MS32</accession>
<keyword evidence="7" id="KW-0677">Repeat</keyword>
<feature type="coiled-coil region" evidence="11">
    <location>
        <begin position="1465"/>
        <end position="1492"/>
    </location>
</feature>
<dbReference type="Proteomes" id="UP001044222">
    <property type="component" value="Unassembled WGS sequence"/>
</dbReference>
<dbReference type="InterPro" id="IPR055419">
    <property type="entry name" value="Spectrin_PEPL/EVPL"/>
</dbReference>
<feature type="coiled-coil region" evidence="11">
    <location>
        <begin position="657"/>
        <end position="740"/>
    </location>
</feature>
<gene>
    <name evidence="14" type="ORF">ANANG_G00029530</name>
</gene>
<comment type="caution">
    <text evidence="14">The sequence shown here is derived from an EMBL/GenBank/DDBJ whole genome shotgun (WGS) entry which is preliminary data.</text>
</comment>
<feature type="coiled-coil region" evidence="11">
    <location>
        <begin position="1368"/>
        <end position="1432"/>
    </location>
</feature>
<proteinExistence type="inferred from homology"/>
<feature type="coiled-coil region" evidence="11">
    <location>
        <begin position="1190"/>
        <end position="1224"/>
    </location>
</feature>
<dbReference type="InterPro" id="IPR043197">
    <property type="entry name" value="Plakin"/>
</dbReference>
<evidence type="ECO:0000256" key="6">
    <source>
        <dbReference type="ARBA" id="ARBA00022553"/>
    </source>
</evidence>
<keyword evidence="5" id="KW-0963">Cytoplasm</keyword>
<evidence type="ECO:0000256" key="9">
    <source>
        <dbReference type="ARBA" id="ARBA00023054"/>
    </source>
</evidence>
<dbReference type="GO" id="GO:0016020">
    <property type="term" value="C:membrane"/>
    <property type="evidence" value="ECO:0007669"/>
    <property type="project" value="TreeGrafter"/>
</dbReference>
<comment type="similarity">
    <text evidence="3">Belongs to the plakin or cytolinker family.</text>
</comment>
<evidence type="ECO:0000256" key="10">
    <source>
        <dbReference type="PROSITE-ProRule" id="PRU00192"/>
    </source>
</evidence>
<dbReference type="Pfam" id="PF23160">
    <property type="entry name" value="Spectrin_1st_PEPL"/>
    <property type="match status" value="1"/>
</dbReference>
<dbReference type="InterPro" id="IPR018159">
    <property type="entry name" value="Spectrin/alpha-actinin"/>
</dbReference>
<feature type="region of interest" description="Disordered" evidence="12">
    <location>
        <begin position="481"/>
        <end position="512"/>
    </location>
</feature>
<organism evidence="14 15">
    <name type="scientific">Anguilla anguilla</name>
    <name type="common">European freshwater eel</name>
    <name type="synonym">Muraena anguilla</name>
    <dbReference type="NCBI Taxonomy" id="7936"/>
    <lineage>
        <taxon>Eukaryota</taxon>
        <taxon>Metazoa</taxon>
        <taxon>Chordata</taxon>
        <taxon>Craniata</taxon>
        <taxon>Vertebrata</taxon>
        <taxon>Euteleostomi</taxon>
        <taxon>Actinopterygii</taxon>
        <taxon>Neopterygii</taxon>
        <taxon>Teleostei</taxon>
        <taxon>Anguilliformes</taxon>
        <taxon>Anguillidae</taxon>
        <taxon>Anguilla</taxon>
    </lineage>
</organism>
<evidence type="ECO:0000256" key="12">
    <source>
        <dbReference type="SAM" id="MobiDB-lite"/>
    </source>
</evidence>
<dbReference type="CDD" id="cd00176">
    <property type="entry name" value="SPEC"/>
    <property type="match status" value="1"/>
</dbReference>
<keyword evidence="6" id="KW-0597">Phosphoprotein</keyword>
<keyword evidence="15" id="KW-1185">Reference proteome</keyword>
<reference evidence="14" key="1">
    <citation type="submission" date="2021-01" db="EMBL/GenBank/DDBJ databases">
        <title>A chromosome-scale assembly of European eel, Anguilla anguilla.</title>
        <authorList>
            <person name="Henkel C."/>
            <person name="Jong-Raadsen S.A."/>
            <person name="Dufour S."/>
            <person name="Weltzien F.-A."/>
            <person name="Palstra A.P."/>
            <person name="Pelster B."/>
            <person name="Spaink H.P."/>
            <person name="Van Den Thillart G.E."/>
            <person name="Jansen H."/>
            <person name="Zahm M."/>
            <person name="Klopp C."/>
            <person name="Cedric C."/>
            <person name="Louis A."/>
            <person name="Berthelot C."/>
            <person name="Parey E."/>
            <person name="Roest Crollius H."/>
            <person name="Montfort J."/>
            <person name="Robinson-Rechavi M."/>
            <person name="Bucao C."/>
            <person name="Bouchez O."/>
            <person name="Gislard M."/>
            <person name="Lluch J."/>
            <person name="Milhes M."/>
            <person name="Lampietro C."/>
            <person name="Lopez Roques C."/>
            <person name="Donnadieu C."/>
            <person name="Braasch I."/>
            <person name="Desvignes T."/>
            <person name="Postlethwait J."/>
            <person name="Bobe J."/>
            <person name="Guiguen Y."/>
            <person name="Dirks R."/>
        </authorList>
    </citation>
    <scope>NUCLEOTIDE SEQUENCE</scope>
    <source>
        <strain evidence="14">Tag_6206</strain>
        <tissue evidence="14">Liver</tissue>
    </source>
</reference>
<evidence type="ECO:0000256" key="2">
    <source>
        <dbReference type="ARBA" id="ARBA00004496"/>
    </source>
</evidence>
<evidence type="ECO:0000256" key="1">
    <source>
        <dbReference type="ARBA" id="ARBA00004282"/>
    </source>
</evidence>
<dbReference type="Pfam" id="PF17902">
    <property type="entry name" value="SH3_10"/>
    <property type="match status" value="1"/>
</dbReference>
<feature type="domain" description="SH3" evidence="13">
    <location>
        <begin position="395"/>
        <end position="452"/>
    </location>
</feature>
<dbReference type="Gene3D" id="1.20.58.60">
    <property type="match status" value="4"/>
</dbReference>
<evidence type="ECO:0000256" key="11">
    <source>
        <dbReference type="SAM" id="Coils"/>
    </source>
</evidence>
<keyword evidence="8" id="KW-0965">Cell junction</keyword>
<dbReference type="GO" id="GO:0005882">
    <property type="term" value="C:intermediate filament"/>
    <property type="evidence" value="ECO:0007669"/>
    <property type="project" value="TreeGrafter"/>
</dbReference>
<evidence type="ECO:0000256" key="5">
    <source>
        <dbReference type="ARBA" id="ARBA00022490"/>
    </source>
</evidence>
<dbReference type="PROSITE" id="PS50002">
    <property type="entry name" value="SH3"/>
    <property type="match status" value="1"/>
</dbReference>
<feature type="coiled-coil region" evidence="11">
    <location>
        <begin position="1264"/>
        <end position="1330"/>
    </location>
</feature>
<evidence type="ECO:0000256" key="7">
    <source>
        <dbReference type="ARBA" id="ARBA00022737"/>
    </source>
</evidence>
<dbReference type="GO" id="GO:0042060">
    <property type="term" value="P:wound healing"/>
    <property type="evidence" value="ECO:0007669"/>
    <property type="project" value="TreeGrafter"/>
</dbReference>
<evidence type="ECO:0000256" key="4">
    <source>
        <dbReference type="ARBA" id="ARBA00022443"/>
    </source>
</evidence>
<evidence type="ECO:0000313" key="15">
    <source>
        <dbReference type="Proteomes" id="UP001044222"/>
    </source>
</evidence>
<dbReference type="PANTHER" id="PTHR23169:SF7">
    <property type="entry name" value="ENVOPLAKIN"/>
    <property type="match status" value="1"/>
</dbReference>
<dbReference type="FunFam" id="3.30.160.780:FF:000001">
    <property type="entry name" value="Plectin a"/>
    <property type="match status" value="1"/>
</dbReference>
<feature type="coiled-coil region" evidence="11">
    <location>
        <begin position="838"/>
        <end position="928"/>
    </location>
</feature>
<dbReference type="EMBL" id="JAFIRN010000002">
    <property type="protein sequence ID" value="KAG5853745.1"/>
    <property type="molecule type" value="Genomic_DNA"/>
</dbReference>
<dbReference type="FunFam" id="1.20.58.60:FF:000109">
    <property type="entry name" value="Periplakin"/>
    <property type="match status" value="1"/>
</dbReference>
<dbReference type="GO" id="GO:0045104">
    <property type="term" value="P:intermediate filament cytoskeleton organization"/>
    <property type="evidence" value="ECO:0007669"/>
    <property type="project" value="InterPro"/>
</dbReference>
<dbReference type="GO" id="GO:0045296">
    <property type="term" value="F:cadherin binding"/>
    <property type="evidence" value="ECO:0007669"/>
    <property type="project" value="TreeGrafter"/>
</dbReference>
<feature type="compositionally biased region" description="Polar residues" evidence="12">
    <location>
        <begin position="481"/>
        <end position="509"/>
    </location>
</feature>
<keyword evidence="9 11" id="KW-0175">Coiled coil</keyword>
<sequence length="1999" mass="230370">MFKKKDGGLLKVSGKISKSQVNDLALLIARMQKNADVVEKDVLRAEELLAVDAENLRKELPFKHQKENADRLAEAEGLLKDLFLDVDKAKKLKHPQASEIESDVSHLHDRWFKDCAFYREVYEQMKEVEKGPRIDWAQVLNQKQRQVNAGDYGPSMTDLEKQIASHNILHKEIEAYSHQLDASSLGSKEELTATQKQYNNLLDNSKWRRQYLSSLYDYMQGCTKELSYLNEEQKKIVKEDWSDRMVDPPDVRRQYENFKNNSLLAHESEVNKLQDDGDRLIEMKHPASETIKLQRDAVRNEWQEFLNLCICQESHLENVEEYKKFQLDADTLSESLTKLNSSLDPKAQANKTNSEKLLQLEGEERAMQRNEQLLADLKKRSTSIAPLKLRHSPLPKPVTVESLCDWNTDKGTVTRGEKLLLKSNADNENWEVQASNGVTKAVPGVCFLIPPPDPEAVNKVDRLSAETADLKKRRASLQASLKPNITEVQRPQQSSSQYSAPVNPRSAQVASRLDKLDDDLEKAQQDVLSRLRTPLDRKDPAADLAARLKEQEKAAVALKALEKEKAAAEKEMEPFLSQQSGGVVSSALPLKLSDAKNKQDSIAALSDLFNKKAKASLELENQIKKVDGFVSGFEKKLAADSAIPDAPNSIQTRTQELQAMRKDVADKQGEMQKLNQDLEATEQLCSSLQKGYQEYCPDIRRQENEVKTLRNRYANINNQLQKRENLLQEATNKNQAFQSTSQSLNSFLDNLPDNKISPSDSLSQINTKQNSQKRVVEDIKRKGDDMDRAVDLSNDLQNILNDYETNSEKYRSTLSDKGKTGADKYQPATLADSVEKQEKALVNRYAEVSAENEQLLNQMDFAKNLITQNDEKIGQVAVQRQVHLQSQQRVLDDADSLKKDLADELTRRSKAEAELEIFRVRLMSLKSRRGVERLEEKEILQYYRDPKLESDLETLRSQLHSEAMKRSGTQSEIVRISEKVVSLETELKSIKPKLVTKEVTEIERDPQLDVEAARLRDEMRNLKDEVRVRSSESVQMKTEVHLLAQKRPTIKEKVVKKEVLKFEKNPETLRAVANLEVEISDESQRSKSLNDEIFQTRSQINTLERIIPTVQPKIVVKEVKKVEQDPETINEFKNLGSSLEEERLENSSLLNELTNLHYRYEQVNQMKPQVEVKEIINEIYRVDPGTEAELVRLRKEIKDSSRERSDLEREINLVLADLTTLRSQKPKVETKEITQEVIKEERSPEVVREMQRLNDQLYRLQSTYDDTVDQLNLLRRERDQWKTEKSKVETKLVTREVIKYENDPLLEKEADRLRREVREEIQRRRSTEETVFDLQNKYILLERQKPEEKVVVQEVLRMEKDPRQFLEHEKLNKSLDDEVKSRRNLELEVQQLRALVEEKERILMESDERQKKIQVEMELRQITTRIKELENAPPPLEEKIVVEEVMKVERDPKLEKMTNGLRIDMDKETNDIIRLDRDIRNLTHKLEILQRDKTVEKTVYKEVIRVEKDQGVEAERTHLREMMSQARNARRDLEDEIQRITDKLNRLQNTKTSYSMEETTLNHNRDALQREKENLTRELRTFESERQNIGISFQQQSRLMSERSQMSRQKSLKMESDVQRLEKEILDEKDTIHKRELTIRELLNSLKKEDSSETRTRETNVSTRITILDPETGKDMSPYDAYMEGLIDRNQYIHLQELECNWEEVTTMGPEGEVSVLQDRKSGKQFSISNAIKDGRLTQYDLQRYRDGKIPISEFALLVAGEKAKPSTFVSSSNLSYSSSPLQNRTFNLSHSEDNFPISGILDTTTKNRMSVRSAMTRKLIDPNTGQKLLEAQAATGGIVDVSNKERYSVHKAAERGLIDSSHLQKLINAQKAFTGVEDPISKERLSVGEAVQKGWMPKENAMYYMEAQCLTGGLVDPKKSGRLSIGDAANAKILDSTMARELQEESNYSKEIVDPITREKISYKQAMARCQKDPVSGLLLLPAASTDLSYRSSVYGNY</sequence>
<evidence type="ECO:0000256" key="8">
    <source>
        <dbReference type="ARBA" id="ARBA00022949"/>
    </source>
</evidence>
<dbReference type="GO" id="GO:0005198">
    <property type="term" value="F:structural molecule activity"/>
    <property type="evidence" value="ECO:0007669"/>
    <property type="project" value="TreeGrafter"/>
</dbReference>
<protein>
    <recommendedName>
        <fullName evidence="13">SH3 domain-containing protein</fullName>
    </recommendedName>
</protein>
<dbReference type="Pfam" id="PF00681">
    <property type="entry name" value="Plectin"/>
    <property type="match status" value="3"/>
</dbReference>
<dbReference type="SUPFAM" id="SSF75399">
    <property type="entry name" value="Plakin repeat"/>
    <property type="match status" value="2"/>
</dbReference>
<dbReference type="InterPro" id="IPR035915">
    <property type="entry name" value="Plakin_repeat_sf"/>
</dbReference>
<dbReference type="FunFam" id="1.20.58.60:FF:000178">
    <property type="entry name" value="Envoplakin a"/>
    <property type="match status" value="1"/>
</dbReference>
<feature type="compositionally biased region" description="Polar residues" evidence="12">
    <location>
        <begin position="756"/>
        <end position="773"/>
    </location>
</feature>
<evidence type="ECO:0000259" key="13">
    <source>
        <dbReference type="PROSITE" id="PS50002"/>
    </source>
</evidence>
<name>A0A9D3MS32_ANGAN</name>
<dbReference type="PANTHER" id="PTHR23169">
    <property type="entry name" value="ENVOPLAKIN"/>
    <property type="match status" value="1"/>
</dbReference>
<dbReference type="SUPFAM" id="SSF57997">
    <property type="entry name" value="Tropomyosin"/>
    <property type="match status" value="1"/>
</dbReference>
<dbReference type="GO" id="GO:0005737">
    <property type="term" value="C:cytoplasm"/>
    <property type="evidence" value="ECO:0007669"/>
    <property type="project" value="UniProtKB-SubCell"/>
</dbReference>
<dbReference type="InterPro" id="IPR058847">
    <property type="entry name" value="Plectin_PPL"/>
</dbReference>
<dbReference type="InterPro" id="IPR041615">
    <property type="entry name" value="Desmoplakin_SH3"/>
</dbReference>
<feature type="region of interest" description="Disordered" evidence="12">
    <location>
        <begin position="745"/>
        <end position="775"/>
    </location>
</feature>
<keyword evidence="4 10" id="KW-0728">SH3 domain</keyword>
<dbReference type="InterPro" id="IPR001452">
    <property type="entry name" value="SH3_domain"/>
</dbReference>
<dbReference type="Pfam" id="PF26346">
    <property type="entry name" value="Plectin_PPL"/>
    <property type="match status" value="3"/>
</dbReference>
<evidence type="ECO:0000313" key="14">
    <source>
        <dbReference type="EMBL" id="KAG5853745.1"/>
    </source>
</evidence>
<evidence type="ECO:0000256" key="3">
    <source>
        <dbReference type="ARBA" id="ARBA00009109"/>
    </source>
</evidence>
<feature type="coiled-coil region" evidence="11">
    <location>
        <begin position="1516"/>
        <end position="1585"/>
    </location>
</feature>
<dbReference type="InterPro" id="IPR001101">
    <property type="entry name" value="Plectin_repeat"/>
</dbReference>
<dbReference type="Gene3D" id="3.30.160.780">
    <property type="match status" value="1"/>
</dbReference>
<dbReference type="SMART" id="SM00250">
    <property type="entry name" value="PLEC"/>
    <property type="match status" value="6"/>
</dbReference>
<dbReference type="Gene3D" id="2.30.30.40">
    <property type="entry name" value="SH3 Domains"/>
    <property type="match status" value="1"/>
</dbReference>
<comment type="subcellular location">
    <subcellularLocation>
        <location evidence="1">Cell junction</location>
    </subcellularLocation>
    <subcellularLocation>
        <location evidence="2">Cytoplasm</location>
    </subcellularLocation>
</comment>
<dbReference type="Gene3D" id="3.90.1290.10">
    <property type="entry name" value="Plakin repeat"/>
    <property type="match status" value="1"/>
</dbReference>